<keyword evidence="2" id="KW-0238">DNA-binding</keyword>
<protein>
    <submittedName>
        <fullName evidence="5">GntR family transcriptional regulator</fullName>
    </submittedName>
</protein>
<dbReference type="PRINTS" id="PR00035">
    <property type="entry name" value="HTHGNTR"/>
</dbReference>
<dbReference type="InterPro" id="IPR036390">
    <property type="entry name" value="WH_DNA-bd_sf"/>
</dbReference>
<feature type="domain" description="HTH gntR-type" evidence="4">
    <location>
        <begin position="5"/>
        <end position="73"/>
    </location>
</feature>
<proteinExistence type="predicted"/>
<accession>A0ABW5E0A0</accession>
<gene>
    <name evidence="5" type="ORF">ACFSQZ_04575</name>
</gene>
<evidence type="ECO:0000313" key="6">
    <source>
        <dbReference type="Proteomes" id="UP001597297"/>
    </source>
</evidence>
<organism evidence="5 6">
    <name type="scientific">Rubritalea spongiae</name>
    <dbReference type="NCBI Taxonomy" id="430797"/>
    <lineage>
        <taxon>Bacteria</taxon>
        <taxon>Pseudomonadati</taxon>
        <taxon>Verrucomicrobiota</taxon>
        <taxon>Verrucomicrobiia</taxon>
        <taxon>Verrucomicrobiales</taxon>
        <taxon>Rubritaleaceae</taxon>
        <taxon>Rubritalea</taxon>
    </lineage>
</organism>
<dbReference type="InterPro" id="IPR028082">
    <property type="entry name" value="Peripla_BP_I"/>
</dbReference>
<sequence>MNATKPRYLQIYEEIRLRLRNAVYQAGDFLPTEAELCREFSTSRPTISKALKLLSEEKLISRKAGFGTKVLEPKKSPMLAGLLVPQILNTEIFEPICASIAENAGIAGMRVIHPSQLNLSGDVKTLTSELADHFIEQKVKGVFYAPVEHVNNQLEFNLEIINRLSDKGIRVVLIDRDIYPWPRQSPCDLIGIDNIEAGFVVATHLLNKDCSKLAFVSLPNPASTVALRRSGCREALIQKGLRARTLVDVEFDPKKPSHAVEILRQNEVDGVVCANDVTAASLMRSLLDQGASIPKRIKVCGFDDVKYASLLSVPLTSYQQPCRDIGRVAADLMRYRIKHPNAPTQRIALQGQLVIRTSSQ</sequence>
<dbReference type="PROSITE" id="PS50949">
    <property type="entry name" value="HTH_GNTR"/>
    <property type="match status" value="1"/>
</dbReference>
<dbReference type="CDD" id="cd06267">
    <property type="entry name" value="PBP1_LacI_sugar_binding-like"/>
    <property type="match status" value="1"/>
</dbReference>
<dbReference type="PANTHER" id="PTHR30146:SF109">
    <property type="entry name" value="HTH-TYPE TRANSCRIPTIONAL REGULATOR GALS"/>
    <property type="match status" value="1"/>
</dbReference>
<dbReference type="EMBL" id="JBHUJC010000012">
    <property type="protein sequence ID" value="MFD2275737.1"/>
    <property type="molecule type" value="Genomic_DNA"/>
</dbReference>
<dbReference type="InterPro" id="IPR036388">
    <property type="entry name" value="WH-like_DNA-bd_sf"/>
</dbReference>
<dbReference type="CDD" id="cd07377">
    <property type="entry name" value="WHTH_GntR"/>
    <property type="match status" value="1"/>
</dbReference>
<keyword evidence="1" id="KW-0805">Transcription regulation</keyword>
<dbReference type="RefSeq" id="WP_377094267.1">
    <property type="nucleotide sequence ID" value="NZ_JBHSJM010000001.1"/>
</dbReference>
<evidence type="ECO:0000256" key="2">
    <source>
        <dbReference type="ARBA" id="ARBA00023125"/>
    </source>
</evidence>
<dbReference type="InterPro" id="IPR046335">
    <property type="entry name" value="LacI/GalR-like_sensor"/>
</dbReference>
<dbReference type="InterPro" id="IPR000524">
    <property type="entry name" value="Tscrpt_reg_HTH_GntR"/>
</dbReference>
<dbReference type="Pfam" id="PF13377">
    <property type="entry name" value="Peripla_BP_3"/>
    <property type="match status" value="1"/>
</dbReference>
<dbReference type="Pfam" id="PF00392">
    <property type="entry name" value="GntR"/>
    <property type="match status" value="1"/>
</dbReference>
<name>A0ABW5E0A0_9BACT</name>
<dbReference type="Gene3D" id="1.10.10.10">
    <property type="entry name" value="Winged helix-like DNA-binding domain superfamily/Winged helix DNA-binding domain"/>
    <property type="match status" value="1"/>
</dbReference>
<comment type="caution">
    <text evidence="5">The sequence shown here is derived from an EMBL/GenBank/DDBJ whole genome shotgun (WGS) entry which is preliminary data.</text>
</comment>
<evidence type="ECO:0000259" key="4">
    <source>
        <dbReference type="PROSITE" id="PS50949"/>
    </source>
</evidence>
<dbReference type="Proteomes" id="UP001597297">
    <property type="component" value="Unassembled WGS sequence"/>
</dbReference>
<dbReference type="PANTHER" id="PTHR30146">
    <property type="entry name" value="LACI-RELATED TRANSCRIPTIONAL REPRESSOR"/>
    <property type="match status" value="1"/>
</dbReference>
<dbReference type="SMART" id="SM00345">
    <property type="entry name" value="HTH_GNTR"/>
    <property type="match status" value="1"/>
</dbReference>
<evidence type="ECO:0000313" key="5">
    <source>
        <dbReference type="EMBL" id="MFD2275737.1"/>
    </source>
</evidence>
<keyword evidence="3" id="KW-0804">Transcription</keyword>
<keyword evidence="6" id="KW-1185">Reference proteome</keyword>
<reference evidence="6" key="1">
    <citation type="journal article" date="2019" name="Int. J. Syst. Evol. Microbiol.">
        <title>The Global Catalogue of Microorganisms (GCM) 10K type strain sequencing project: providing services to taxonomists for standard genome sequencing and annotation.</title>
        <authorList>
            <consortium name="The Broad Institute Genomics Platform"/>
            <consortium name="The Broad Institute Genome Sequencing Center for Infectious Disease"/>
            <person name="Wu L."/>
            <person name="Ma J."/>
        </authorList>
    </citation>
    <scope>NUCLEOTIDE SEQUENCE [LARGE SCALE GENOMIC DNA]</scope>
    <source>
        <strain evidence="6">JCM 16545</strain>
    </source>
</reference>
<dbReference type="SUPFAM" id="SSF46785">
    <property type="entry name" value="Winged helix' DNA-binding domain"/>
    <property type="match status" value="1"/>
</dbReference>
<dbReference type="Gene3D" id="3.40.50.2300">
    <property type="match status" value="2"/>
</dbReference>
<evidence type="ECO:0000256" key="3">
    <source>
        <dbReference type="ARBA" id="ARBA00023163"/>
    </source>
</evidence>
<dbReference type="SUPFAM" id="SSF53822">
    <property type="entry name" value="Periplasmic binding protein-like I"/>
    <property type="match status" value="1"/>
</dbReference>
<evidence type="ECO:0000256" key="1">
    <source>
        <dbReference type="ARBA" id="ARBA00023015"/>
    </source>
</evidence>